<accession>A0A7H1NQ47</accession>
<organism evidence="1 2">
    <name type="scientific">Entomobacter blattae</name>
    <dbReference type="NCBI Taxonomy" id="2762277"/>
    <lineage>
        <taxon>Bacteria</taxon>
        <taxon>Pseudomonadati</taxon>
        <taxon>Pseudomonadota</taxon>
        <taxon>Alphaproteobacteria</taxon>
        <taxon>Acetobacterales</taxon>
        <taxon>Acetobacteraceae</taxon>
        <taxon>Entomobacter</taxon>
    </lineage>
</organism>
<evidence type="ECO:0000313" key="1">
    <source>
        <dbReference type="EMBL" id="QNT77907.1"/>
    </source>
</evidence>
<dbReference type="EMBL" id="CP060244">
    <property type="protein sequence ID" value="QNT77907.1"/>
    <property type="molecule type" value="Genomic_DNA"/>
</dbReference>
<dbReference type="AlphaFoldDB" id="A0A7H1NQ47"/>
<evidence type="ECO:0000313" key="2">
    <source>
        <dbReference type="Proteomes" id="UP000516349"/>
    </source>
</evidence>
<dbReference type="KEGG" id="ebla:JGUZn3_06650"/>
<reference evidence="1 2" key="1">
    <citation type="submission" date="2020-08" db="EMBL/GenBank/DDBJ databases">
        <title>Complete genome sequence of Entomobacter blattae G55GP.</title>
        <authorList>
            <person name="Poehlein A."/>
            <person name="Guzman J."/>
            <person name="Daniel R."/>
            <person name="Vilcinskas A."/>
        </authorList>
    </citation>
    <scope>NUCLEOTIDE SEQUENCE [LARGE SCALE GENOMIC DNA]</scope>
    <source>
        <strain evidence="1 2">G55GP</strain>
    </source>
</reference>
<keyword evidence="2" id="KW-1185">Reference proteome</keyword>
<name>A0A7H1NQ47_9PROT</name>
<dbReference type="Proteomes" id="UP000516349">
    <property type="component" value="Chromosome"/>
</dbReference>
<protein>
    <submittedName>
        <fullName evidence="1">Uncharacterized protein</fullName>
    </submittedName>
</protein>
<gene>
    <name evidence="1" type="ORF">JGUZn3_06650</name>
</gene>
<proteinExistence type="predicted"/>
<sequence>MAFASLTSTQKQKKAFRLFIHREYYAPLKPDAPFAIFCKSPISLCVTGQP</sequence>